<proteinExistence type="predicted"/>
<name>A0ACC1S180_9APHY</name>
<comment type="caution">
    <text evidence="1">The sequence shown here is derived from an EMBL/GenBank/DDBJ whole genome shotgun (WGS) entry which is preliminary data.</text>
</comment>
<accession>A0ACC1S180</accession>
<dbReference type="Proteomes" id="UP001148662">
    <property type="component" value="Unassembled WGS sequence"/>
</dbReference>
<reference evidence="1" key="1">
    <citation type="submission" date="2022-07" db="EMBL/GenBank/DDBJ databases">
        <title>Genome Sequence of Phlebia brevispora.</title>
        <authorList>
            <person name="Buettner E."/>
        </authorList>
    </citation>
    <scope>NUCLEOTIDE SEQUENCE</scope>
    <source>
        <strain evidence="1">MPL23</strain>
    </source>
</reference>
<evidence type="ECO:0000313" key="2">
    <source>
        <dbReference type="Proteomes" id="UP001148662"/>
    </source>
</evidence>
<gene>
    <name evidence="1" type="ORF">NM688_g7783</name>
</gene>
<dbReference type="EMBL" id="JANHOG010001912">
    <property type="protein sequence ID" value="KAJ3529930.1"/>
    <property type="molecule type" value="Genomic_DNA"/>
</dbReference>
<keyword evidence="2" id="KW-1185">Reference proteome</keyword>
<protein>
    <submittedName>
        <fullName evidence="1">Uncharacterized protein</fullName>
    </submittedName>
</protein>
<organism evidence="1 2">
    <name type="scientific">Phlebia brevispora</name>
    <dbReference type="NCBI Taxonomy" id="194682"/>
    <lineage>
        <taxon>Eukaryota</taxon>
        <taxon>Fungi</taxon>
        <taxon>Dikarya</taxon>
        <taxon>Basidiomycota</taxon>
        <taxon>Agaricomycotina</taxon>
        <taxon>Agaricomycetes</taxon>
        <taxon>Polyporales</taxon>
        <taxon>Meruliaceae</taxon>
        <taxon>Phlebia</taxon>
    </lineage>
</organism>
<evidence type="ECO:0000313" key="1">
    <source>
        <dbReference type="EMBL" id="KAJ3529930.1"/>
    </source>
</evidence>
<sequence>MIAGRVMGAAKSGNEWTQNNLLLHNVEVVYQDAATFFESPELPSPTVHNEILTAENVDAVHHDDAYMFLRMLELAMSLAAGEDSAVADFVVNLFRLLGYTGRGRVARTRKSLPFFNCGENRQAYTDVCILNDISDVLLVVQEDKRHLGGYDPEPQLIAEAIAAFCSINLTRVRAIGIAPLQRKVISGIIMCGTMPTFYKIPVTGGLVEGVQRGVGPFSATIVYAHLPDLPRPVRRYMEGMKPLDNRQRIFSCYEALRRFL</sequence>